<evidence type="ECO:0000313" key="2">
    <source>
        <dbReference type="Proteomes" id="UP000821866"/>
    </source>
</evidence>
<proteinExistence type="predicted"/>
<dbReference type="AlphaFoldDB" id="A0A9J6EPY4"/>
<sequence>MRVKRSRPTGVLTELGRVHCSRTLYGGPHIEDLITDVNERASDDTPDGHDDSDVVKLPEAKTDADGWTEVTQWKKNRKARCNDEPSLGSQTETRSCKGGIVKKILRTSKVPRLPKGDTKVIMRPRSGLNLHKAGGVAFDKTIWRTSINVEETITICHNYTQNILVASTPDEKTAGKSARFR</sequence>
<name>A0A9J6EPY4_RHIMP</name>
<dbReference type="EMBL" id="JABSTU010000003">
    <property type="protein sequence ID" value="KAH8036263.1"/>
    <property type="molecule type" value="Genomic_DNA"/>
</dbReference>
<keyword evidence="2" id="KW-1185">Reference proteome</keyword>
<organism evidence="1 2">
    <name type="scientific">Rhipicephalus microplus</name>
    <name type="common">Cattle tick</name>
    <name type="synonym">Boophilus microplus</name>
    <dbReference type="NCBI Taxonomy" id="6941"/>
    <lineage>
        <taxon>Eukaryota</taxon>
        <taxon>Metazoa</taxon>
        <taxon>Ecdysozoa</taxon>
        <taxon>Arthropoda</taxon>
        <taxon>Chelicerata</taxon>
        <taxon>Arachnida</taxon>
        <taxon>Acari</taxon>
        <taxon>Parasitiformes</taxon>
        <taxon>Ixodida</taxon>
        <taxon>Ixodoidea</taxon>
        <taxon>Ixodidae</taxon>
        <taxon>Rhipicephalinae</taxon>
        <taxon>Rhipicephalus</taxon>
        <taxon>Boophilus</taxon>
    </lineage>
</organism>
<reference evidence="1" key="2">
    <citation type="submission" date="2021-09" db="EMBL/GenBank/DDBJ databases">
        <authorList>
            <person name="Jia N."/>
            <person name="Wang J."/>
            <person name="Shi W."/>
            <person name="Du L."/>
            <person name="Sun Y."/>
            <person name="Zhan W."/>
            <person name="Jiang J."/>
            <person name="Wang Q."/>
            <person name="Zhang B."/>
            <person name="Ji P."/>
            <person name="Sakyi L.B."/>
            <person name="Cui X."/>
            <person name="Yuan T."/>
            <person name="Jiang B."/>
            <person name="Yang W."/>
            <person name="Lam T.T.-Y."/>
            <person name="Chang Q."/>
            <person name="Ding S."/>
            <person name="Wang X."/>
            <person name="Zhu J."/>
            <person name="Ruan X."/>
            <person name="Zhao L."/>
            <person name="Wei J."/>
            <person name="Que T."/>
            <person name="Du C."/>
            <person name="Cheng J."/>
            <person name="Dai P."/>
            <person name="Han X."/>
            <person name="Huang E."/>
            <person name="Gao Y."/>
            <person name="Liu J."/>
            <person name="Shao H."/>
            <person name="Ye R."/>
            <person name="Li L."/>
            <person name="Wei W."/>
            <person name="Wang X."/>
            <person name="Wang C."/>
            <person name="Huo Q."/>
            <person name="Li W."/>
            <person name="Guo W."/>
            <person name="Chen H."/>
            <person name="Chen S."/>
            <person name="Zhou L."/>
            <person name="Zhou L."/>
            <person name="Ni X."/>
            <person name="Tian J."/>
            <person name="Zhou Y."/>
            <person name="Sheng Y."/>
            <person name="Liu T."/>
            <person name="Pan Y."/>
            <person name="Xia L."/>
            <person name="Li J."/>
            <person name="Zhao F."/>
            <person name="Cao W."/>
        </authorList>
    </citation>
    <scope>NUCLEOTIDE SEQUENCE</scope>
    <source>
        <strain evidence="1">Rmic-2018</strain>
        <tissue evidence="1">Larvae</tissue>
    </source>
</reference>
<gene>
    <name evidence="1" type="ORF">HPB51_021934</name>
</gene>
<evidence type="ECO:0000313" key="1">
    <source>
        <dbReference type="EMBL" id="KAH8036263.1"/>
    </source>
</evidence>
<dbReference type="Proteomes" id="UP000821866">
    <property type="component" value="Chromosome 11"/>
</dbReference>
<reference evidence="1" key="1">
    <citation type="journal article" date="2020" name="Cell">
        <title>Large-Scale Comparative Analyses of Tick Genomes Elucidate Their Genetic Diversity and Vector Capacities.</title>
        <authorList>
            <consortium name="Tick Genome and Microbiome Consortium (TIGMIC)"/>
            <person name="Jia N."/>
            <person name="Wang J."/>
            <person name="Shi W."/>
            <person name="Du L."/>
            <person name="Sun Y."/>
            <person name="Zhan W."/>
            <person name="Jiang J.F."/>
            <person name="Wang Q."/>
            <person name="Zhang B."/>
            <person name="Ji P."/>
            <person name="Bell-Sakyi L."/>
            <person name="Cui X.M."/>
            <person name="Yuan T.T."/>
            <person name="Jiang B.G."/>
            <person name="Yang W.F."/>
            <person name="Lam T.T."/>
            <person name="Chang Q.C."/>
            <person name="Ding S.J."/>
            <person name="Wang X.J."/>
            <person name="Zhu J.G."/>
            <person name="Ruan X.D."/>
            <person name="Zhao L."/>
            <person name="Wei J.T."/>
            <person name="Ye R.Z."/>
            <person name="Que T.C."/>
            <person name="Du C.H."/>
            <person name="Zhou Y.H."/>
            <person name="Cheng J.X."/>
            <person name="Dai P.F."/>
            <person name="Guo W.B."/>
            <person name="Han X.H."/>
            <person name="Huang E.J."/>
            <person name="Li L.F."/>
            <person name="Wei W."/>
            <person name="Gao Y.C."/>
            <person name="Liu J.Z."/>
            <person name="Shao H.Z."/>
            <person name="Wang X."/>
            <person name="Wang C.C."/>
            <person name="Yang T.C."/>
            <person name="Huo Q.B."/>
            <person name="Li W."/>
            <person name="Chen H.Y."/>
            <person name="Chen S.E."/>
            <person name="Zhou L.G."/>
            <person name="Ni X.B."/>
            <person name="Tian J.H."/>
            <person name="Sheng Y."/>
            <person name="Liu T."/>
            <person name="Pan Y.S."/>
            <person name="Xia L.Y."/>
            <person name="Li J."/>
            <person name="Zhao F."/>
            <person name="Cao W.C."/>
        </authorList>
    </citation>
    <scope>NUCLEOTIDE SEQUENCE</scope>
    <source>
        <strain evidence="1">Rmic-2018</strain>
    </source>
</reference>
<accession>A0A9J6EPY4</accession>
<protein>
    <submittedName>
        <fullName evidence="1">Uncharacterized protein</fullName>
    </submittedName>
</protein>
<comment type="caution">
    <text evidence="1">The sequence shown here is derived from an EMBL/GenBank/DDBJ whole genome shotgun (WGS) entry which is preliminary data.</text>
</comment>